<dbReference type="GO" id="GO:0045337">
    <property type="term" value="P:farnesyl diphosphate biosynthetic process"/>
    <property type="evidence" value="ECO:0007669"/>
    <property type="project" value="TreeGrafter"/>
</dbReference>
<dbReference type="GO" id="GO:0004337">
    <property type="term" value="F:(2E,6E)-farnesyl diphosphate synthase activity"/>
    <property type="evidence" value="ECO:0007669"/>
    <property type="project" value="TreeGrafter"/>
</dbReference>
<evidence type="ECO:0000313" key="9">
    <source>
        <dbReference type="RefSeq" id="XP_025075157.1"/>
    </source>
</evidence>
<dbReference type="GeneID" id="105431195"/>
<gene>
    <name evidence="7 8 9" type="primary">LOC105431195</name>
</gene>
<dbReference type="PANTHER" id="PTHR11525">
    <property type="entry name" value="FARNESYL-PYROPHOSPHATE SYNTHETASE"/>
    <property type="match status" value="1"/>
</dbReference>
<dbReference type="InterPro" id="IPR039702">
    <property type="entry name" value="FPS1-like"/>
</dbReference>
<dbReference type="GO" id="GO:0004161">
    <property type="term" value="F:dimethylallyltranstransferase activity"/>
    <property type="evidence" value="ECO:0007669"/>
    <property type="project" value="TreeGrafter"/>
</dbReference>
<dbReference type="KEGG" id="pbar:105431195"/>
<dbReference type="OrthoDB" id="10257492at2759"/>
<dbReference type="RefSeq" id="XP_011643529.1">
    <property type="nucleotide sequence ID" value="XM_011645227.1"/>
</dbReference>
<keyword evidence="3" id="KW-0479">Metal-binding</keyword>
<organism evidence="6 7">
    <name type="scientific">Pogonomyrmex barbatus</name>
    <name type="common">red harvester ant</name>
    <dbReference type="NCBI Taxonomy" id="144034"/>
    <lineage>
        <taxon>Eukaryota</taxon>
        <taxon>Metazoa</taxon>
        <taxon>Ecdysozoa</taxon>
        <taxon>Arthropoda</taxon>
        <taxon>Hexapoda</taxon>
        <taxon>Insecta</taxon>
        <taxon>Pterygota</taxon>
        <taxon>Neoptera</taxon>
        <taxon>Endopterygota</taxon>
        <taxon>Hymenoptera</taxon>
        <taxon>Apocrita</taxon>
        <taxon>Aculeata</taxon>
        <taxon>Formicoidea</taxon>
        <taxon>Formicidae</taxon>
        <taxon>Myrmicinae</taxon>
        <taxon>Pogonomyrmex</taxon>
    </lineage>
</organism>
<comment type="cofactor">
    <cofactor evidence="1">
        <name>Mg(2+)</name>
        <dbReference type="ChEBI" id="CHEBI:18420"/>
    </cofactor>
</comment>
<name>A0A6I9XEH4_9HYME</name>
<evidence type="ECO:0000313" key="8">
    <source>
        <dbReference type="RefSeq" id="XP_025075156.1"/>
    </source>
</evidence>
<comment type="pathway">
    <text evidence="5">Pheromone biosynthesis.</text>
</comment>
<evidence type="ECO:0000256" key="4">
    <source>
        <dbReference type="ARBA" id="ARBA00022842"/>
    </source>
</evidence>
<keyword evidence="6" id="KW-1185">Reference proteome</keyword>
<reference evidence="7 8" key="1">
    <citation type="submission" date="2025-04" db="UniProtKB">
        <authorList>
            <consortium name="RefSeq"/>
        </authorList>
    </citation>
    <scope>IDENTIFICATION</scope>
</reference>
<sequence length="220" mass="25629">MLNNTIKYIIRKHFEDKELCFDLLKTFQDTLEEQYANNGKIYIFTNYGKKLHPNVFTAQYHSIVGYKTSHYSFFLPVTVAMHFAGINNVDKLRQAEAILSNVGFLFNVQDDYMACFEESKVIGKDNTDIQKGKCTWLVATAFDYATPVQRNILKECYGSSDPEKVKRVKQLFIDLELPDRYSIFEDEMYNLQNVLLQKLSPGPLHKFFSDLLGKLYRRSV</sequence>
<keyword evidence="2" id="KW-0808">Transferase</keyword>
<proteinExistence type="predicted"/>
<dbReference type="Gene3D" id="1.10.600.10">
    <property type="entry name" value="Farnesyl Diphosphate Synthase"/>
    <property type="match status" value="1"/>
</dbReference>
<dbReference type="CDD" id="cd00867">
    <property type="entry name" value="Trans_IPPS"/>
    <property type="match status" value="1"/>
</dbReference>
<dbReference type="AlphaFoldDB" id="A0A6I9XEH4"/>
<dbReference type="GO" id="GO:0042811">
    <property type="term" value="P:pheromone biosynthetic process"/>
    <property type="evidence" value="ECO:0007669"/>
    <property type="project" value="UniProtKB-ARBA"/>
</dbReference>
<dbReference type="Proteomes" id="UP000504615">
    <property type="component" value="Unplaced"/>
</dbReference>
<evidence type="ECO:0000256" key="2">
    <source>
        <dbReference type="ARBA" id="ARBA00022679"/>
    </source>
</evidence>
<accession>A0A6I9XEH4</accession>
<dbReference type="GO" id="GO:0005737">
    <property type="term" value="C:cytoplasm"/>
    <property type="evidence" value="ECO:0007669"/>
    <property type="project" value="TreeGrafter"/>
</dbReference>
<protein>
    <submittedName>
        <fullName evidence="7 8">Farnesyl pyrophosphate synthase-like</fullName>
    </submittedName>
</protein>
<evidence type="ECO:0000313" key="6">
    <source>
        <dbReference type="Proteomes" id="UP000504615"/>
    </source>
</evidence>
<dbReference type="RefSeq" id="XP_025075157.1">
    <property type="nucleotide sequence ID" value="XM_025219372.1"/>
</dbReference>
<evidence type="ECO:0000256" key="3">
    <source>
        <dbReference type="ARBA" id="ARBA00022723"/>
    </source>
</evidence>
<dbReference type="GO" id="GO:0046872">
    <property type="term" value="F:metal ion binding"/>
    <property type="evidence" value="ECO:0007669"/>
    <property type="project" value="UniProtKB-KW"/>
</dbReference>
<dbReference type="PANTHER" id="PTHR11525:SF0">
    <property type="entry name" value="FARNESYL PYROPHOSPHATE SYNTHASE"/>
    <property type="match status" value="1"/>
</dbReference>
<keyword evidence="4" id="KW-0460">Magnesium</keyword>
<dbReference type="RefSeq" id="XP_025075156.1">
    <property type="nucleotide sequence ID" value="XM_025219371.1"/>
</dbReference>
<evidence type="ECO:0000256" key="5">
    <source>
        <dbReference type="ARBA" id="ARBA00033740"/>
    </source>
</evidence>
<dbReference type="SUPFAM" id="SSF48576">
    <property type="entry name" value="Terpenoid synthases"/>
    <property type="match status" value="1"/>
</dbReference>
<dbReference type="InterPro" id="IPR000092">
    <property type="entry name" value="Polyprenyl_synt"/>
</dbReference>
<evidence type="ECO:0000256" key="1">
    <source>
        <dbReference type="ARBA" id="ARBA00001946"/>
    </source>
</evidence>
<dbReference type="InterPro" id="IPR008949">
    <property type="entry name" value="Isoprenoid_synthase_dom_sf"/>
</dbReference>
<evidence type="ECO:0000313" key="7">
    <source>
        <dbReference type="RefSeq" id="XP_011643529.1"/>
    </source>
</evidence>
<dbReference type="Pfam" id="PF00348">
    <property type="entry name" value="polyprenyl_synt"/>
    <property type="match status" value="1"/>
</dbReference>